<gene>
    <name evidence="4 6" type="primary">bamB</name>
    <name evidence="6" type="ORF">GCM10011357_12280</name>
</gene>
<keyword evidence="4" id="KW-0564">Palmitate</keyword>
<dbReference type="NCBIfam" id="TIGR03300">
    <property type="entry name" value="assembly_YfgL"/>
    <property type="match status" value="1"/>
</dbReference>
<keyword evidence="2 4" id="KW-0472">Membrane</keyword>
<name>A0ABQ1R707_9ALTE</name>
<dbReference type="PANTHER" id="PTHR34512:SF30">
    <property type="entry name" value="OUTER MEMBRANE PROTEIN ASSEMBLY FACTOR BAMB"/>
    <property type="match status" value="1"/>
</dbReference>
<dbReference type="InterPro" id="IPR011047">
    <property type="entry name" value="Quinoprotein_ADH-like_sf"/>
</dbReference>
<comment type="caution">
    <text evidence="6">The sequence shown here is derived from an EMBL/GenBank/DDBJ whole genome shotgun (WGS) entry which is preliminary data.</text>
</comment>
<dbReference type="EMBL" id="BMGJ01000003">
    <property type="protein sequence ID" value="GGD58515.1"/>
    <property type="molecule type" value="Genomic_DNA"/>
</dbReference>
<evidence type="ECO:0000256" key="2">
    <source>
        <dbReference type="ARBA" id="ARBA00023136"/>
    </source>
</evidence>
<dbReference type="PROSITE" id="PS51257">
    <property type="entry name" value="PROKAR_LIPOPROTEIN"/>
    <property type="match status" value="1"/>
</dbReference>
<dbReference type="SMART" id="SM00564">
    <property type="entry name" value="PQQ"/>
    <property type="match status" value="7"/>
</dbReference>
<organism evidence="6 7">
    <name type="scientific">Lacimicrobium alkaliphilum</name>
    <dbReference type="NCBI Taxonomy" id="1526571"/>
    <lineage>
        <taxon>Bacteria</taxon>
        <taxon>Pseudomonadati</taxon>
        <taxon>Pseudomonadota</taxon>
        <taxon>Gammaproteobacteria</taxon>
        <taxon>Alteromonadales</taxon>
        <taxon>Alteromonadaceae</taxon>
        <taxon>Lacimicrobium</taxon>
    </lineage>
</organism>
<dbReference type="Pfam" id="PF13360">
    <property type="entry name" value="PQQ_2"/>
    <property type="match status" value="1"/>
</dbReference>
<sequence length="420" mass="46129">MNDFKLIKPMRALSLLAVLGLSGCSIMPQWMDATTWFTDEEELKIQQLEPIQAEFSPQLVWEKEMEGGVGDHFSRLQPTLAYDKLFAASRHGEVKALDPETGNVIWQQDFARYNNEGFFSGIARLWESGESARIGGGLSASYEKLYFGTENGEVYALDVNTGDTVWQVDVDGEVLAKPAVEEGMVVINTGSGLMLGLDAENGEEQWRYESDVPPLSLRGIASPTISSGGAMVGTASGKMAIVIMNNGQVAWEQTVASPSGATELDRIVDIDVEPLVLGGVIYIVSFDGTLAALELRSGRIIWKREYRSYRRITLDGNNLYVVDANSVVYALDRRNGVELWSQNTLRDRVLTAAAPVSDYIVVGDKYGFLHWLNQSDGKLVARIAVGDDDTDEGVYVEPVVQGQRLFAVTRDGQLKAIDTP</sequence>
<feature type="domain" description="Pyrrolo-quinoline quinone repeat" evidence="5">
    <location>
        <begin position="91"/>
        <end position="342"/>
    </location>
</feature>
<comment type="subcellular location">
    <subcellularLocation>
        <location evidence="4">Cell outer membrane</location>
        <topology evidence="4">Lipid-anchor</topology>
    </subcellularLocation>
</comment>
<dbReference type="Gene3D" id="2.130.10.10">
    <property type="entry name" value="YVTN repeat-like/Quinoprotein amine dehydrogenase"/>
    <property type="match status" value="1"/>
</dbReference>
<proteinExistence type="inferred from homology"/>
<dbReference type="RefSeq" id="WP_229748075.1">
    <property type="nucleotide sequence ID" value="NZ_BMGJ01000003.1"/>
</dbReference>
<evidence type="ECO:0000259" key="5">
    <source>
        <dbReference type="Pfam" id="PF13360"/>
    </source>
</evidence>
<evidence type="ECO:0000256" key="1">
    <source>
        <dbReference type="ARBA" id="ARBA00022729"/>
    </source>
</evidence>
<evidence type="ECO:0000313" key="6">
    <source>
        <dbReference type="EMBL" id="GGD58515.1"/>
    </source>
</evidence>
<dbReference type="NCBIfam" id="NF008351">
    <property type="entry name" value="PRK11138.1"/>
    <property type="match status" value="1"/>
</dbReference>
<keyword evidence="1 4" id="KW-0732">Signal</keyword>
<evidence type="ECO:0000313" key="7">
    <source>
        <dbReference type="Proteomes" id="UP000614272"/>
    </source>
</evidence>
<protein>
    <recommendedName>
        <fullName evidence="4">Outer membrane protein assembly factor BamB</fullName>
    </recommendedName>
</protein>
<reference evidence="7" key="1">
    <citation type="journal article" date="2019" name="Int. J. Syst. Evol. Microbiol.">
        <title>The Global Catalogue of Microorganisms (GCM) 10K type strain sequencing project: providing services to taxonomists for standard genome sequencing and annotation.</title>
        <authorList>
            <consortium name="The Broad Institute Genomics Platform"/>
            <consortium name="The Broad Institute Genome Sequencing Center for Infectious Disease"/>
            <person name="Wu L."/>
            <person name="Ma J."/>
        </authorList>
    </citation>
    <scope>NUCLEOTIDE SEQUENCE [LARGE SCALE GENOMIC DNA]</scope>
    <source>
        <strain evidence="7">CGMCC 1.12923</strain>
    </source>
</reference>
<comment type="subunit">
    <text evidence="4">Part of the Bam complex.</text>
</comment>
<comment type="similarity">
    <text evidence="4">Belongs to the BamB family.</text>
</comment>
<comment type="function">
    <text evidence="4">Part of the outer membrane protein assembly complex, which is involved in assembly and insertion of beta-barrel proteins into the outer membrane.</text>
</comment>
<dbReference type="HAMAP" id="MF_00923">
    <property type="entry name" value="OM_assembly_BamB"/>
    <property type="match status" value="1"/>
</dbReference>
<dbReference type="Proteomes" id="UP000614272">
    <property type="component" value="Unassembled WGS sequence"/>
</dbReference>
<dbReference type="InterPro" id="IPR017687">
    <property type="entry name" value="BamB"/>
</dbReference>
<evidence type="ECO:0000256" key="4">
    <source>
        <dbReference type="HAMAP-Rule" id="MF_00923"/>
    </source>
</evidence>
<keyword evidence="7" id="KW-1185">Reference proteome</keyword>
<keyword evidence="4" id="KW-0449">Lipoprotein</keyword>
<evidence type="ECO:0000256" key="3">
    <source>
        <dbReference type="ARBA" id="ARBA00023237"/>
    </source>
</evidence>
<dbReference type="InterPro" id="IPR015943">
    <property type="entry name" value="WD40/YVTN_repeat-like_dom_sf"/>
</dbReference>
<dbReference type="SUPFAM" id="SSF50998">
    <property type="entry name" value="Quinoprotein alcohol dehydrogenase-like"/>
    <property type="match status" value="1"/>
</dbReference>
<dbReference type="PANTHER" id="PTHR34512">
    <property type="entry name" value="CELL SURFACE PROTEIN"/>
    <property type="match status" value="1"/>
</dbReference>
<accession>A0ABQ1R707</accession>
<dbReference type="InterPro" id="IPR018391">
    <property type="entry name" value="PQQ_b-propeller_rpt"/>
</dbReference>
<dbReference type="InterPro" id="IPR002372">
    <property type="entry name" value="PQQ_rpt_dom"/>
</dbReference>
<keyword evidence="3 4" id="KW-0998">Cell outer membrane</keyword>